<evidence type="ECO:0000256" key="1">
    <source>
        <dbReference type="SAM" id="Coils"/>
    </source>
</evidence>
<gene>
    <name evidence="2" type="ORF">M378DRAFT_171059</name>
</gene>
<protein>
    <recommendedName>
        <fullName evidence="4">F-box domain-containing protein</fullName>
    </recommendedName>
</protein>
<name>A0A0C2SVK0_AMAMK</name>
<dbReference type="EMBL" id="KN818348">
    <property type="protein sequence ID" value="KIL58089.1"/>
    <property type="molecule type" value="Genomic_DNA"/>
</dbReference>
<evidence type="ECO:0000313" key="2">
    <source>
        <dbReference type="EMBL" id="KIL58089.1"/>
    </source>
</evidence>
<dbReference type="AlphaFoldDB" id="A0A0C2SVK0"/>
<feature type="non-terminal residue" evidence="2">
    <location>
        <position position="370"/>
    </location>
</feature>
<accession>A0A0C2SVK0</accession>
<evidence type="ECO:0008006" key="4">
    <source>
        <dbReference type="Google" id="ProtNLM"/>
    </source>
</evidence>
<organism evidence="2 3">
    <name type="scientific">Amanita muscaria (strain Koide BX008)</name>
    <dbReference type="NCBI Taxonomy" id="946122"/>
    <lineage>
        <taxon>Eukaryota</taxon>
        <taxon>Fungi</taxon>
        <taxon>Dikarya</taxon>
        <taxon>Basidiomycota</taxon>
        <taxon>Agaricomycotina</taxon>
        <taxon>Agaricomycetes</taxon>
        <taxon>Agaricomycetidae</taxon>
        <taxon>Agaricales</taxon>
        <taxon>Pluteineae</taxon>
        <taxon>Amanitaceae</taxon>
        <taxon>Amanita</taxon>
    </lineage>
</organism>
<keyword evidence="1" id="KW-0175">Coiled coil</keyword>
<feature type="coiled-coil region" evidence="1">
    <location>
        <begin position="291"/>
        <end position="318"/>
    </location>
</feature>
<proteinExistence type="predicted"/>
<dbReference type="Gene3D" id="3.80.10.10">
    <property type="entry name" value="Ribonuclease Inhibitor"/>
    <property type="match status" value="1"/>
</dbReference>
<dbReference type="InterPro" id="IPR032675">
    <property type="entry name" value="LRR_dom_sf"/>
</dbReference>
<dbReference type="STRING" id="946122.A0A0C2SVK0"/>
<evidence type="ECO:0000313" key="3">
    <source>
        <dbReference type="Proteomes" id="UP000054549"/>
    </source>
</evidence>
<reference evidence="2 3" key="1">
    <citation type="submission" date="2014-04" db="EMBL/GenBank/DDBJ databases">
        <title>Evolutionary Origins and Diversification of the Mycorrhizal Mutualists.</title>
        <authorList>
            <consortium name="DOE Joint Genome Institute"/>
            <consortium name="Mycorrhizal Genomics Consortium"/>
            <person name="Kohler A."/>
            <person name="Kuo A."/>
            <person name="Nagy L.G."/>
            <person name="Floudas D."/>
            <person name="Copeland A."/>
            <person name="Barry K.W."/>
            <person name="Cichocki N."/>
            <person name="Veneault-Fourrey C."/>
            <person name="LaButti K."/>
            <person name="Lindquist E.A."/>
            <person name="Lipzen A."/>
            <person name="Lundell T."/>
            <person name="Morin E."/>
            <person name="Murat C."/>
            <person name="Riley R."/>
            <person name="Ohm R."/>
            <person name="Sun H."/>
            <person name="Tunlid A."/>
            <person name="Henrissat B."/>
            <person name="Grigoriev I.V."/>
            <person name="Hibbett D.S."/>
            <person name="Martin F."/>
        </authorList>
    </citation>
    <scope>NUCLEOTIDE SEQUENCE [LARGE SCALE GENOMIC DNA]</scope>
    <source>
        <strain evidence="2 3">Koide BX008</strain>
    </source>
</reference>
<dbReference type="SUPFAM" id="SSF52047">
    <property type="entry name" value="RNI-like"/>
    <property type="match status" value="1"/>
</dbReference>
<dbReference type="InParanoid" id="A0A0C2SVK0"/>
<dbReference type="OrthoDB" id="3139566at2759"/>
<dbReference type="Proteomes" id="UP000054549">
    <property type="component" value="Unassembled WGS sequence"/>
</dbReference>
<sequence length="370" mass="42287">MHREFWSKYVLCPSRPNASTPGVSKRFITQTKNFLIHGQGHPFTLEIDAVIPPPALPILEILAAESTRWRDASLVLHDTTVHKLAPIKNRLENLRSLVLAVDSIWGAVATIPPVCQDIFENAPSLTHVALSHLSSWRFKWSSLKCLRLTTHLDHGNLLDALPHMENVEELWMHPLTIVAYDEAILVRLPHLKVLRVPQLTLLSIFVTPSLERLCIDALIDVPEWDSFGDICSAFFTRSSCQIQHLTLRRCKPDALAVILPHTPDLKYLEIFHDVYSRRGDCFNLLQCSLGQLSMTRQLETLKINLEDLSDEAATALITMIASRTTNRPLSVQPLQHLSFILWRNYFPYRTRDVPNVEEVKRQCEKCEVKF</sequence>
<keyword evidence="3" id="KW-1185">Reference proteome</keyword>
<dbReference type="HOGENOM" id="CLU_049746_0_0_1"/>